<evidence type="ECO:0000256" key="3">
    <source>
        <dbReference type="ARBA" id="ARBA00023163"/>
    </source>
</evidence>
<comment type="caution">
    <text evidence="5">The sequence shown here is derived from an EMBL/GenBank/DDBJ whole genome shotgun (WGS) entry which is preliminary data.</text>
</comment>
<evidence type="ECO:0000256" key="2">
    <source>
        <dbReference type="ARBA" id="ARBA00023125"/>
    </source>
</evidence>
<organism evidence="5 6">
    <name type="scientific">Neorhizobium alkalisoli</name>
    <dbReference type="NCBI Taxonomy" id="528178"/>
    <lineage>
        <taxon>Bacteria</taxon>
        <taxon>Pseudomonadati</taxon>
        <taxon>Pseudomonadota</taxon>
        <taxon>Alphaproteobacteria</taxon>
        <taxon>Hyphomicrobiales</taxon>
        <taxon>Rhizobiaceae</taxon>
        <taxon>Rhizobium/Agrobacterium group</taxon>
        <taxon>Neorhizobium</taxon>
    </lineage>
</organism>
<dbReference type="AlphaFoldDB" id="A0A561QWG9"/>
<dbReference type="GO" id="GO:0003677">
    <property type="term" value="F:DNA binding"/>
    <property type="evidence" value="ECO:0007669"/>
    <property type="project" value="UniProtKB-KW"/>
</dbReference>
<evidence type="ECO:0000313" key="5">
    <source>
        <dbReference type="EMBL" id="TWF54710.1"/>
    </source>
</evidence>
<dbReference type="InterPro" id="IPR001845">
    <property type="entry name" value="HTH_ArsR_DNA-bd_dom"/>
</dbReference>
<feature type="domain" description="HTH arsR-type" evidence="4">
    <location>
        <begin position="7"/>
        <end position="104"/>
    </location>
</feature>
<dbReference type="InterPro" id="IPR051011">
    <property type="entry name" value="Metal_resp_trans_reg"/>
</dbReference>
<evidence type="ECO:0000313" key="6">
    <source>
        <dbReference type="Proteomes" id="UP000320653"/>
    </source>
</evidence>
<dbReference type="RefSeq" id="WP_145637382.1">
    <property type="nucleotide sequence ID" value="NZ_VIWP01000003.1"/>
</dbReference>
<dbReference type="PRINTS" id="PR00778">
    <property type="entry name" value="HTHARSR"/>
</dbReference>
<accession>A0A561QWG9</accession>
<protein>
    <submittedName>
        <fullName evidence="5">ArsR family transcriptional regulator</fullName>
    </submittedName>
</protein>
<keyword evidence="6" id="KW-1185">Reference proteome</keyword>
<dbReference type="Pfam" id="PF01022">
    <property type="entry name" value="HTH_5"/>
    <property type="match status" value="1"/>
</dbReference>
<dbReference type="Proteomes" id="UP000320653">
    <property type="component" value="Unassembled WGS sequence"/>
</dbReference>
<evidence type="ECO:0000259" key="4">
    <source>
        <dbReference type="PROSITE" id="PS50987"/>
    </source>
</evidence>
<dbReference type="CDD" id="cd00090">
    <property type="entry name" value="HTH_ARSR"/>
    <property type="match status" value="1"/>
</dbReference>
<evidence type="ECO:0000256" key="1">
    <source>
        <dbReference type="ARBA" id="ARBA00023015"/>
    </source>
</evidence>
<sequence>MKSYTTHWSFDRLEASRVLGVLANPHRLLVLGLLIDEEWDVGRLAKKLKLSQSALSQHLRILRDAHLVSTRRDGQMVYYSSTSPEILHILELLNDDFMPVEERKAVAG</sequence>
<dbReference type="NCBIfam" id="NF033788">
    <property type="entry name" value="HTH_metalloreg"/>
    <property type="match status" value="1"/>
</dbReference>
<name>A0A561QWG9_9HYPH</name>
<dbReference type="PANTHER" id="PTHR43132">
    <property type="entry name" value="ARSENICAL RESISTANCE OPERON REPRESSOR ARSR-RELATED"/>
    <property type="match status" value="1"/>
</dbReference>
<reference evidence="5 6" key="1">
    <citation type="submission" date="2019-06" db="EMBL/GenBank/DDBJ databases">
        <title>Sorghum-associated microbial communities from plants grown in Nebraska, USA.</title>
        <authorList>
            <person name="Schachtman D."/>
        </authorList>
    </citation>
    <scope>NUCLEOTIDE SEQUENCE [LARGE SCALE GENOMIC DNA]</scope>
    <source>
        <strain evidence="5 6">1225</strain>
    </source>
</reference>
<keyword evidence="1" id="KW-0805">Transcription regulation</keyword>
<keyword evidence="2" id="KW-0238">DNA-binding</keyword>
<dbReference type="SMART" id="SM00418">
    <property type="entry name" value="HTH_ARSR"/>
    <property type="match status" value="1"/>
</dbReference>
<dbReference type="GO" id="GO:0003700">
    <property type="term" value="F:DNA-binding transcription factor activity"/>
    <property type="evidence" value="ECO:0007669"/>
    <property type="project" value="InterPro"/>
</dbReference>
<dbReference type="PROSITE" id="PS50987">
    <property type="entry name" value="HTH_ARSR_2"/>
    <property type="match status" value="1"/>
</dbReference>
<gene>
    <name evidence="5" type="ORF">FHW37_103580</name>
</gene>
<keyword evidence="3" id="KW-0804">Transcription</keyword>
<dbReference type="InterPro" id="IPR011991">
    <property type="entry name" value="ArsR-like_HTH"/>
</dbReference>
<dbReference type="OrthoDB" id="194599at2"/>
<dbReference type="InterPro" id="IPR036388">
    <property type="entry name" value="WH-like_DNA-bd_sf"/>
</dbReference>
<dbReference type="EMBL" id="VIWP01000003">
    <property type="protein sequence ID" value="TWF54710.1"/>
    <property type="molecule type" value="Genomic_DNA"/>
</dbReference>
<dbReference type="SUPFAM" id="SSF46785">
    <property type="entry name" value="Winged helix' DNA-binding domain"/>
    <property type="match status" value="1"/>
</dbReference>
<dbReference type="PANTHER" id="PTHR43132:SF2">
    <property type="entry name" value="ARSENICAL RESISTANCE OPERON REPRESSOR ARSR-RELATED"/>
    <property type="match status" value="1"/>
</dbReference>
<dbReference type="Gene3D" id="1.10.10.10">
    <property type="entry name" value="Winged helix-like DNA-binding domain superfamily/Winged helix DNA-binding domain"/>
    <property type="match status" value="1"/>
</dbReference>
<proteinExistence type="predicted"/>
<dbReference type="InterPro" id="IPR036390">
    <property type="entry name" value="WH_DNA-bd_sf"/>
</dbReference>